<comment type="caution">
    <text evidence="1">The sequence shown here is derived from an EMBL/GenBank/DDBJ whole genome shotgun (WGS) entry which is preliminary data.</text>
</comment>
<accession>A0ABP1F8F6</accession>
<sequence>MNNEITNTNNNGLVNQENSANEIRNKKEIAQQILNRKISFLDRIAPSKEIRETMKYKADVLMQEAKSDLETRRMHNEFFRQGLAETFNKILIEGKKEIRGKLTRDGVKMKAQLDEIVNEISILYYDKMEKLEESIMQTKSENMRNRKLQMLEDRLNEFDMTVKILMQKYQDINNEGVDKIGY</sequence>
<evidence type="ECO:0000313" key="1">
    <source>
        <dbReference type="EMBL" id="CAL2106653.1"/>
    </source>
</evidence>
<name>A0ABP1F8F6_9FLAO</name>
<gene>
    <name evidence="1" type="ORF">T190115A13A_270010</name>
</gene>
<evidence type="ECO:0000313" key="2">
    <source>
        <dbReference type="Proteomes" id="UP001497602"/>
    </source>
</evidence>
<dbReference type="EMBL" id="CAXJRC010000019">
    <property type="protein sequence ID" value="CAL2106653.1"/>
    <property type="molecule type" value="Genomic_DNA"/>
</dbReference>
<proteinExistence type="predicted"/>
<protein>
    <submittedName>
        <fullName evidence="1">Uncharacterized protein</fullName>
    </submittedName>
</protein>
<dbReference type="Proteomes" id="UP001497602">
    <property type="component" value="Unassembled WGS sequence"/>
</dbReference>
<organism evidence="1 2">
    <name type="scientific">Tenacibaculum vairaonense</name>
    <dbReference type="NCBI Taxonomy" id="3137860"/>
    <lineage>
        <taxon>Bacteria</taxon>
        <taxon>Pseudomonadati</taxon>
        <taxon>Bacteroidota</taxon>
        <taxon>Flavobacteriia</taxon>
        <taxon>Flavobacteriales</taxon>
        <taxon>Flavobacteriaceae</taxon>
        <taxon>Tenacibaculum</taxon>
    </lineage>
</organism>
<dbReference type="RefSeq" id="WP_348738394.1">
    <property type="nucleotide sequence ID" value="NZ_CAXJRC010000019.1"/>
</dbReference>
<keyword evidence="2" id="KW-1185">Reference proteome</keyword>
<reference evidence="1 2" key="1">
    <citation type="submission" date="2024-05" db="EMBL/GenBank/DDBJ databases">
        <authorList>
            <person name="Duchaud E."/>
        </authorList>
    </citation>
    <scope>NUCLEOTIDE SEQUENCE [LARGE SCALE GENOMIC DNA]</scope>
    <source>
        <strain evidence="1">Ena-SAMPLE-TAB-13-05-2024-13:56:06:370-140305</strain>
    </source>
</reference>